<dbReference type="PANTHER" id="PTHR14218">
    <property type="entry name" value="PROTEASE S8 TRIPEPTIDYL PEPTIDASE I CLN2"/>
    <property type="match status" value="1"/>
</dbReference>
<dbReference type="RefSeq" id="WP_192782328.1">
    <property type="nucleotide sequence ID" value="NZ_JADBEG010000001.1"/>
</dbReference>
<dbReference type="CDD" id="cd04056">
    <property type="entry name" value="Peptidases_S53"/>
    <property type="match status" value="1"/>
</dbReference>
<dbReference type="Gene3D" id="2.60.120.260">
    <property type="entry name" value="Galactose-binding domain-like"/>
    <property type="match status" value="1"/>
</dbReference>
<dbReference type="PROSITE" id="PS51695">
    <property type="entry name" value="SEDOLISIN"/>
    <property type="match status" value="1"/>
</dbReference>
<reference evidence="3 4" key="1">
    <citation type="submission" date="2020-10" db="EMBL/GenBank/DDBJ databases">
        <title>Sequencing the genomes of 1000 actinobacteria strains.</title>
        <authorList>
            <person name="Klenk H.-P."/>
        </authorList>
    </citation>
    <scope>NUCLEOTIDE SEQUENCE [LARGE SCALE GENOMIC DNA]</scope>
    <source>
        <strain evidence="3 4">DSM 44653</strain>
    </source>
</reference>
<dbReference type="Gene3D" id="3.40.50.200">
    <property type="entry name" value="Peptidase S8/S53 domain"/>
    <property type="match status" value="1"/>
</dbReference>
<dbReference type="InterPro" id="IPR015919">
    <property type="entry name" value="Cadherin-like_sf"/>
</dbReference>
<dbReference type="InterPro" id="IPR013783">
    <property type="entry name" value="Ig-like_fold"/>
</dbReference>
<protein>
    <recommendedName>
        <fullName evidence="2">Peptidase S53 domain-containing protein</fullName>
    </recommendedName>
</protein>
<dbReference type="SUPFAM" id="SSF52743">
    <property type="entry name" value="Subtilisin-like"/>
    <property type="match status" value="1"/>
</dbReference>
<sequence length="640" mass="63414">MSRSARRILALAGFAALALTAPALPAVAAPSTAHPTARVCAQDVRPGMATCFAERQTDTMRATLSPNALPGGFGPTDLRAAYNLTAGGSASATVAIVDSNDDPNAESDLAAYRSTYGLPACTTANGCFKKVNENGQTSPLPTADSGWAGEISLDVDMVSAICPNCHILLVEANQPSMADLGTAVNTAVSLGAKFVSNSYGGGEDGSENSYDSSYFHHPGVAITASTGDSGYGISYPASSQYVTAVGGTSLSRNSSTRGWGETAWSGAGSGCSGSVAKPSFQNVTTGCAMRAVADVSAVADPQTGVAVYQTYGGSGWAVYGGTSASAPIIASVYALAGTPGSSDTPGAYPYSHTGNLYDVTSGSNGSCSVAVQCKAGAGWDGPTGLGTPNGTAAFTGGSGPGPVTAANPGSQNGVVGTAASLQLSASGGSGGYTWTASGLPAGLSISSGGLISGTPTTAGTYSVTATAKDSSGATGSTTFTWTISPTGGGGCSGQKLGNPGFESGTSPWTASSGVVSTSSSGEAPHGGTYLAYLDGYGSTHTDTLSQSVSIPAGCHATLTYYLHVDTAETTTTTAYDKLTVKAGSTTLASYSNLNQATGYQLRTVDVSAFAGQTVTLTFTGTEDSSLQTSFCVDDTALTLS</sequence>
<evidence type="ECO:0000259" key="2">
    <source>
        <dbReference type="PROSITE" id="PS51695"/>
    </source>
</evidence>
<dbReference type="InterPro" id="IPR036852">
    <property type="entry name" value="Peptidase_S8/S53_dom_sf"/>
</dbReference>
<organism evidence="3 4">
    <name type="scientific">Amycolatopsis lexingtonensis</name>
    <dbReference type="NCBI Taxonomy" id="218822"/>
    <lineage>
        <taxon>Bacteria</taxon>
        <taxon>Bacillati</taxon>
        <taxon>Actinomycetota</taxon>
        <taxon>Actinomycetes</taxon>
        <taxon>Pseudonocardiales</taxon>
        <taxon>Pseudonocardiaceae</taxon>
        <taxon>Amycolatopsis</taxon>
    </lineage>
</organism>
<comment type="caution">
    <text evidence="3">The sequence shown here is derived from an EMBL/GenBank/DDBJ whole genome shotgun (WGS) entry which is preliminary data.</text>
</comment>
<keyword evidence="1" id="KW-0732">Signal</keyword>
<gene>
    <name evidence="3" type="ORF">H4696_003080</name>
</gene>
<dbReference type="InterPro" id="IPR030400">
    <property type="entry name" value="Sedolisin_dom"/>
</dbReference>
<dbReference type="EMBL" id="JADBEG010000001">
    <property type="protein sequence ID" value="MBE1495980.1"/>
    <property type="molecule type" value="Genomic_DNA"/>
</dbReference>
<dbReference type="InterPro" id="IPR006311">
    <property type="entry name" value="TAT_signal"/>
</dbReference>
<evidence type="ECO:0000256" key="1">
    <source>
        <dbReference type="SAM" id="SignalP"/>
    </source>
</evidence>
<feature type="signal peptide" evidence="1">
    <location>
        <begin position="1"/>
        <end position="28"/>
    </location>
</feature>
<dbReference type="PROSITE" id="PS51318">
    <property type="entry name" value="TAT"/>
    <property type="match status" value="1"/>
</dbReference>
<proteinExistence type="predicted"/>
<dbReference type="Pfam" id="PF05345">
    <property type="entry name" value="He_PIG"/>
    <property type="match status" value="1"/>
</dbReference>
<keyword evidence="4" id="KW-1185">Reference proteome</keyword>
<dbReference type="SUPFAM" id="SSF49313">
    <property type="entry name" value="Cadherin-like"/>
    <property type="match status" value="1"/>
</dbReference>
<dbReference type="Gene3D" id="2.60.40.10">
    <property type="entry name" value="Immunoglobulins"/>
    <property type="match status" value="1"/>
</dbReference>
<accession>A0ABR9HYJ4</accession>
<feature type="domain" description="Peptidase S53" evidence="2">
    <location>
        <begin position="72"/>
        <end position="400"/>
    </location>
</feature>
<feature type="chain" id="PRO_5045675939" description="Peptidase S53 domain-containing protein" evidence="1">
    <location>
        <begin position="29"/>
        <end position="640"/>
    </location>
</feature>
<dbReference type="PANTHER" id="PTHR14218:SF15">
    <property type="entry name" value="TRIPEPTIDYL-PEPTIDASE 1"/>
    <property type="match status" value="1"/>
</dbReference>
<evidence type="ECO:0000313" key="3">
    <source>
        <dbReference type="EMBL" id="MBE1495980.1"/>
    </source>
</evidence>
<dbReference type="Proteomes" id="UP000631670">
    <property type="component" value="Unassembled WGS sequence"/>
</dbReference>
<name>A0ABR9HYJ4_9PSEU</name>
<dbReference type="InterPro" id="IPR050819">
    <property type="entry name" value="Tripeptidyl-peptidase_I"/>
</dbReference>
<evidence type="ECO:0000313" key="4">
    <source>
        <dbReference type="Proteomes" id="UP000631670"/>
    </source>
</evidence>